<protein>
    <submittedName>
        <fullName evidence="2">Uncharacterized protein</fullName>
    </submittedName>
</protein>
<dbReference type="EMBL" id="JAVFWL010000006">
    <property type="protein sequence ID" value="KAK6765880.1"/>
    <property type="molecule type" value="Genomic_DNA"/>
</dbReference>
<keyword evidence="3" id="KW-1185">Reference proteome</keyword>
<keyword evidence="1" id="KW-0732">Signal</keyword>
<accession>A0ABR1ETE3</accession>
<evidence type="ECO:0000313" key="3">
    <source>
        <dbReference type="Proteomes" id="UP001303046"/>
    </source>
</evidence>
<feature type="signal peptide" evidence="1">
    <location>
        <begin position="1"/>
        <end position="19"/>
    </location>
</feature>
<gene>
    <name evidence="2" type="primary">Necator_chrX.g25830</name>
    <name evidence="2" type="ORF">RB195_025664</name>
</gene>
<reference evidence="2 3" key="1">
    <citation type="submission" date="2023-08" db="EMBL/GenBank/DDBJ databases">
        <title>A Necator americanus chromosomal reference genome.</title>
        <authorList>
            <person name="Ilik V."/>
            <person name="Petrzelkova K.J."/>
            <person name="Pardy F."/>
            <person name="Fuh T."/>
            <person name="Niatou-Singa F.S."/>
            <person name="Gouil Q."/>
            <person name="Baker L."/>
            <person name="Ritchie M.E."/>
            <person name="Jex A.R."/>
            <person name="Gazzola D."/>
            <person name="Li H."/>
            <person name="Toshio Fujiwara R."/>
            <person name="Zhan B."/>
            <person name="Aroian R.V."/>
            <person name="Pafco B."/>
            <person name="Schwarz E.M."/>
        </authorList>
    </citation>
    <scope>NUCLEOTIDE SEQUENCE [LARGE SCALE GENOMIC DNA]</scope>
    <source>
        <strain evidence="2 3">Aroian</strain>
        <tissue evidence="2">Whole animal</tissue>
    </source>
</reference>
<dbReference type="Proteomes" id="UP001303046">
    <property type="component" value="Unassembled WGS sequence"/>
</dbReference>
<sequence length="71" mass="7843">MYQLVMIWLLVMTIPTRNALNQGDSISAPTTEKPMTATYNILAIDGLRFPPMSLFAGLFLPRIGENETGSI</sequence>
<proteinExistence type="predicted"/>
<name>A0ABR1ETE3_NECAM</name>
<organism evidence="2 3">
    <name type="scientific">Necator americanus</name>
    <name type="common">Human hookworm</name>
    <dbReference type="NCBI Taxonomy" id="51031"/>
    <lineage>
        <taxon>Eukaryota</taxon>
        <taxon>Metazoa</taxon>
        <taxon>Ecdysozoa</taxon>
        <taxon>Nematoda</taxon>
        <taxon>Chromadorea</taxon>
        <taxon>Rhabditida</taxon>
        <taxon>Rhabditina</taxon>
        <taxon>Rhabditomorpha</taxon>
        <taxon>Strongyloidea</taxon>
        <taxon>Ancylostomatidae</taxon>
        <taxon>Bunostominae</taxon>
        <taxon>Necator</taxon>
    </lineage>
</organism>
<feature type="chain" id="PRO_5047246375" evidence="1">
    <location>
        <begin position="20"/>
        <end position="71"/>
    </location>
</feature>
<evidence type="ECO:0000313" key="2">
    <source>
        <dbReference type="EMBL" id="KAK6765880.1"/>
    </source>
</evidence>
<comment type="caution">
    <text evidence="2">The sequence shown here is derived from an EMBL/GenBank/DDBJ whole genome shotgun (WGS) entry which is preliminary data.</text>
</comment>
<evidence type="ECO:0000256" key="1">
    <source>
        <dbReference type="SAM" id="SignalP"/>
    </source>
</evidence>